<organism evidence="1 2">
    <name type="scientific">Dipteronia sinensis</name>
    <dbReference type="NCBI Taxonomy" id="43782"/>
    <lineage>
        <taxon>Eukaryota</taxon>
        <taxon>Viridiplantae</taxon>
        <taxon>Streptophyta</taxon>
        <taxon>Embryophyta</taxon>
        <taxon>Tracheophyta</taxon>
        <taxon>Spermatophyta</taxon>
        <taxon>Magnoliopsida</taxon>
        <taxon>eudicotyledons</taxon>
        <taxon>Gunneridae</taxon>
        <taxon>Pentapetalae</taxon>
        <taxon>rosids</taxon>
        <taxon>malvids</taxon>
        <taxon>Sapindales</taxon>
        <taxon>Sapindaceae</taxon>
        <taxon>Hippocastanoideae</taxon>
        <taxon>Acereae</taxon>
        <taxon>Dipteronia</taxon>
    </lineage>
</organism>
<dbReference type="Proteomes" id="UP001281410">
    <property type="component" value="Unassembled WGS sequence"/>
</dbReference>
<evidence type="ECO:0000313" key="2">
    <source>
        <dbReference type="Proteomes" id="UP001281410"/>
    </source>
</evidence>
<dbReference type="AlphaFoldDB" id="A0AAE0BA94"/>
<sequence length="292" mass="32765">MLATYVDGKLDLQKKRAERGRGSGVVSWTTSSDSETEEGQLMDFYGECSNVKQVPNGCKNRTHGGLKESCFENGLQRDIEAHIIVFEDIAYNFHESPRTQVDRESGKDDQERVPRRILLKHKEQEWLTISDQETRAVSLSLKSPIQLPLTDYEGDQITGKDLIVVPLVVDLGVVENRGSNIDQSSSDKVCCIFMIVCTWNVIGLGKCEKRKMVRSMVNSINLEIFFLQESKLKVFDNGVVRELRGSRLNRGIGVPAEGASGGLITLWNEEAFIAEDYITDKRCIIVSGFIEV</sequence>
<proteinExistence type="predicted"/>
<dbReference type="InterPro" id="IPR036691">
    <property type="entry name" value="Endo/exonu/phosph_ase_sf"/>
</dbReference>
<keyword evidence="2" id="KW-1185">Reference proteome</keyword>
<reference evidence="1" key="1">
    <citation type="journal article" date="2023" name="Plant J.">
        <title>Genome sequences and population genomics provide insights into the demographic history, inbreeding, and mutation load of two 'living fossil' tree species of Dipteronia.</title>
        <authorList>
            <person name="Feng Y."/>
            <person name="Comes H.P."/>
            <person name="Chen J."/>
            <person name="Zhu S."/>
            <person name="Lu R."/>
            <person name="Zhang X."/>
            <person name="Li P."/>
            <person name="Qiu J."/>
            <person name="Olsen K.M."/>
            <person name="Qiu Y."/>
        </authorList>
    </citation>
    <scope>NUCLEOTIDE SEQUENCE</scope>
    <source>
        <strain evidence="1">NBL</strain>
    </source>
</reference>
<name>A0AAE0BA94_9ROSI</name>
<comment type="caution">
    <text evidence="1">The sequence shown here is derived from an EMBL/GenBank/DDBJ whole genome shotgun (WGS) entry which is preliminary data.</text>
</comment>
<accession>A0AAE0BA94</accession>
<dbReference type="EMBL" id="JANJYJ010000001">
    <property type="protein sequence ID" value="KAK3232160.1"/>
    <property type="molecule type" value="Genomic_DNA"/>
</dbReference>
<gene>
    <name evidence="1" type="ORF">Dsin_004041</name>
</gene>
<dbReference type="SUPFAM" id="SSF56219">
    <property type="entry name" value="DNase I-like"/>
    <property type="match status" value="1"/>
</dbReference>
<protein>
    <submittedName>
        <fullName evidence="1">Uncharacterized protein</fullName>
    </submittedName>
</protein>
<dbReference type="Gene3D" id="3.60.10.10">
    <property type="entry name" value="Endonuclease/exonuclease/phosphatase"/>
    <property type="match status" value="1"/>
</dbReference>
<evidence type="ECO:0000313" key="1">
    <source>
        <dbReference type="EMBL" id="KAK3232160.1"/>
    </source>
</evidence>